<protein>
    <submittedName>
        <fullName evidence="1">Unannotated protein</fullName>
    </submittedName>
</protein>
<name>A0A6J7AT52_9ZZZZ</name>
<proteinExistence type="predicted"/>
<evidence type="ECO:0000313" key="1">
    <source>
        <dbReference type="EMBL" id="CAB4835943.1"/>
    </source>
</evidence>
<accession>A0A6J7AT52</accession>
<sequence>MRSSSLIFWSITTRLGRPVSGSVWAPCSSSAWALLFERTAVTTRMVTTADSTSADAKRTMRSVESLGEVAANTMMGSSSEVVVITRRPMESGFGLGWGRPSSWMLGCRNAALATKYAITYIGSAKRSAPALRWRASIIA</sequence>
<dbReference type="EMBL" id="CAFAAV010000350">
    <property type="protein sequence ID" value="CAB4835943.1"/>
    <property type="molecule type" value="Genomic_DNA"/>
</dbReference>
<organism evidence="1">
    <name type="scientific">freshwater metagenome</name>
    <dbReference type="NCBI Taxonomy" id="449393"/>
    <lineage>
        <taxon>unclassified sequences</taxon>
        <taxon>metagenomes</taxon>
        <taxon>ecological metagenomes</taxon>
    </lineage>
</organism>
<reference evidence="1" key="1">
    <citation type="submission" date="2020-05" db="EMBL/GenBank/DDBJ databases">
        <authorList>
            <person name="Chiriac C."/>
            <person name="Salcher M."/>
            <person name="Ghai R."/>
            <person name="Kavagutti S V."/>
        </authorList>
    </citation>
    <scope>NUCLEOTIDE SEQUENCE</scope>
</reference>
<dbReference type="AlphaFoldDB" id="A0A6J7AT52"/>
<gene>
    <name evidence="1" type="ORF">UFOPK3099_02938</name>
</gene>